<organism evidence="2 3">
    <name type="scientific">Musca domestica</name>
    <name type="common">House fly</name>
    <dbReference type="NCBI Taxonomy" id="7370"/>
    <lineage>
        <taxon>Eukaryota</taxon>
        <taxon>Metazoa</taxon>
        <taxon>Ecdysozoa</taxon>
        <taxon>Arthropoda</taxon>
        <taxon>Hexapoda</taxon>
        <taxon>Insecta</taxon>
        <taxon>Pterygota</taxon>
        <taxon>Neoptera</taxon>
        <taxon>Endopterygota</taxon>
        <taxon>Diptera</taxon>
        <taxon>Brachycera</taxon>
        <taxon>Muscomorpha</taxon>
        <taxon>Muscoidea</taxon>
        <taxon>Muscidae</taxon>
        <taxon>Musca</taxon>
    </lineage>
</organism>
<evidence type="ECO:0000313" key="3">
    <source>
        <dbReference type="RefSeq" id="XP_058983536.1"/>
    </source>
</evidence>
<proteinExistence type="predicted"/>
<dbReference type="InterPro" id="IPR006601">
    <property type="entry name" value="Uncharacterised_DM11_DROME"/>
</dbReference>
<evidence type="ECO:0000313" key="2">
    <source>
        <dbReference type="Proteomes" id="UP001652621"/>
    </source>
</evidence>
<reference evidence="3" key="1">
    <citation type="submission" date="2025-08" db="UniProtKB">
        <authorList>
            <consortium name="RefSeq"/>
        </authorList>
    </citation>
    <scope>IDENTIFICATION</scope>
    <source>
        <strain evidence="3">Aabys</strain>
        <tissue evidence="3">Whole body</tissue>
    </source>
</reference>
<keyword evidence="2" id="KW-1185">Reference proteome</keyword>
<sequence length="263" mass="30263">MSRGWMQEFIVEDDMEGTSATNNPKNRDDSSSKEDKTKRGTVDQCSHSLFNSSPLEFASLVSQKFQNKQNKDLAAVLGFLIIALLHKSQASHFQFFFENEIMFDKCPDVPDNNGIHDLCDISEYQIEFIDGSIIVQGNATVVWDVQPEDRIELRCEVFKYQRGAWQPTVFSLISNDFCADQFDKDSYWHQLWTKHIPAEERKCLNNNGLTYHMPLFDISPVFDVQVNIEGRHKVVTTLTAYENGVNKRPNGICFQFIGEFIKI</sequence>
<dbReference type="Proteomes" id="UP001652621">
    <property type="component" value="Unplaced"/>
</dbReference>
<protein>
    <submittedName>
        <fullName evidence="3">Uncharacterized protein LOC101900064</fullName>
    </submittedName>
</protein>
<dbReference type="SMART" id="SM00675">
    <property type="entry name" value="DM11"/>
    <property type="match status" value="1"/>
</dbReference>
<accession>A0ABM3VCL4</accession>
<name>A0ABM3VCL4_MUSDO</name>
<feature type="region of interest" description="Disordered" evidence="1">
    <location>
        <begin position="13"/>
        <end position="44"/>
    </location>
</feature>
<gene>
    <name evidence="3" type="primary">LOC101900064</name>
</gene>
<dbReference type="GeneID" id="101900064"/>
<evidence type="ECO:0000256" key="1">
    <source>
        <dbReference type="SAM" id="MobiDB-lite"/>
    </source>
</evidence>
<feature type="compositionally biased region" description="Basic and acidic residues" evidence="1">
    <location>
        <begin position="25"/>
        <end position="41"/>
    </location>
</feature>
<dbReference type="RefSeq" id="XP_058983536.1">
    <property type="nucleotide sequence ID" value="XM_059127553.1"/>
</dbReference>